<comment type="caution">
    <text evidence="8">The sequence shown here is derived from an EMBL/GenBank/DDBJ whole genome shotgun (WGS) entry which is preliminary data.</text>
</comment>
<evidence type="ECO:0000256" key="3">
    <source>
        <dbReference type="ARBA" id="ARBA00023082"/>
    </source>
</evidence>
<dbReference type="InterPro" id="IPR007627">
    <property type="entry name" value="RNA_pol_sigma70_r2"/>
</dbReference>
<dbReference type="NCBIfam" id="TIGR02937">
    <property type="entry name" value="sigma70-ECF"/>
    <property type="match status" value="1"/>
</dbReference>
<keyword evidence="2" id="KW-0805">Transcription regulation</keyword>
<protein>
    <submittedName>
        <fullName evidence="8">Sigma-70 family RNA polymerase sigma factor</fullName>
    </submittedName>
</protein>
<dbReference type="PANTHER" id="PTHR43133">
    <property type="entry name" value="RNA POLYMERASE ECF-TYPE SIGMA FACTO"/>
    <property type="match status" value="1"/>
</dbReference>
<evidence type="ECO:0000259" key="6">
    <source>
        <dbReference type="Pfam" id="PF04542"/>
    </source>
</evidence>
<proteinExistence type="inferred from homology"/>
<evidence type="ECO:0000259" key="7">
    <source>
        <dbReference type="Pfam" id="PF08281"/>
    </source>
</evidence>
<dbReference type="Pfam" id="PF04542">
    <property type="entry name" value="Sigma70_r2"/>
    <property type="match status" value="1"/>
</dbReference>
<evidence type="ECO:0000313" key="9">
    <source>
        <dbReference type="Proteomes" id="UP001580928"/>
    </source>
</evidence>
<name>A0ABV5CE07_9SPHI</name>
<dbReference type="Pfam" id="PF08281">
    <property type="entry name" value="Sigma70_r4_2"/>
    <property type="match status" value="1"/>
</dbReference>
<evidence type="ECO:0000256" key="4">
    <source>
        <dbReference type="ARBA" id="ARBA00023125"/>
    </source>
</evidence>
<dbReference type="InterPro" id="IPR013249">
    <property type="entry name" value="RNA_pol_sigma70_r4_t2"/>
</dbReference>
<gene>
    <name evidence="8" type="ORF">WKR92_08080</name>
</gene>
<dbReference type="InterPro" id="IPR039425">
    <property type="entry name" value="RNA_pol_sigma-70-like"/>
</dbReference>
<organism evidence="8 9">
    <name type="scientific">Albibacterium profundi</name>
    <dbReference type="NCBI Taxonomy" id="3134906"/>
    <lineage>
        <taxon>Bacteria</taxon>
        <taxon>Pseudomonadati</taxon>
        <taxon>Bacteroidota</taxon>
        <taxon>Sphingobacteriia</taxon>
        <taxon>Sphingobacteriales</taxon>
        <taxon>Sphingobacteriaceae</taxon>
        <taxon>Albibacterium</taxon>
    </lineage>
</organism>
<dbReference type="SUPFAM" id="SSF88946">
    <property type="entry name" value="Sigma2 domain of RNA polymerase sigma factors"/>
    <property type="match status" value="1"/>
</dbReference>
<dbReference type="EMBL" id="JBBVGT010000002">
    <property type="protein sequence ID" value="MFB5945790.1"/>
    <property type="molecule type" value="Genomic_DNA"/>
</dbReference>
<keyword evidence="4" id="KW-0238">DNA-binding</keyword>
<sequence>MGKLYEPYMYLIYGLCLKYLKDPGKSEDAVMQIFEELIKKLRVHRVDNFKAWLYTLARNHCLMVLRKESKSPMVSLEENFVEKADYLHLDDSEALQEKDLTQMEACIDQLKEDQKRCVKLFYLEQKCYKDIVDETGYTMNQVKSNIQNGRRNLKICMDKNI</sequence>
<keyword evidence="9" id="KW-1185">Reference proteome</keyword>
<dbReference type="InterPro" id="IPR014284">
    <property type="entry name" value="RNA_pol_sigma-70_dom"/>
</dbReference>
<reference evidence="8 9" key="1">
    <citation type="submission" date="2024-04" db="EMBL/GenBank/DDBJ databases">
        <title>Albibacterium profundi sp. nov., isolated from sediment of the Challenger Deep of Mariana Trench.</title>
        <authorList>
            <person name="Wang Y."/>
        </authorList>
    </citation>
    <scope>NUCLEOTIDE SEQUENCE [LARGE SCALE GENOMIC DNA]</scope>
    <source>
        <strain evidence="8 9">RHL897</strain>
    </source>
</reference>
<feature type="domain" description="RNA polymerase sigma factor 70 region 4 type 2" evidence="7">
    <location>
        <begin position="102"/>
        <end position="153"/>
    </location>
</feature>
<keyword evidence="5" id="KW-0804">Transcription</keyword>
<dbReference type="InterPro" id="IPR013325">
    <property type="entry name" value="RNA_pol_sigma_r2"/>
</dbReference>
<feature type="domain" description="RNA polymerase sigma-70 region 2" evidence="6">
    <location>
        <begin position="4"/>
        <end position="70"/>
    </location>
</feature>
<comment type="similarity">
    <text evidence="1">Belongs to the sigma-70 factor family. ECF subfamily.</text>
</comment>
<evidence type="ECO:0000256" key="5">
    <source>
        <dbReference type="ARBA" id="ARBA00023163"/>
    </source>
</evidence>
<dbReference type="PANTHER" id="PTHR43133:SF8">
    <property type="entry name" value="RNA POLYMERASE SIGMA FACTOR HI_1459-RELATED"/>
    <property type="match status" value="1"/>
</dbReference>
<dbReference type="InterPro" id="IPR013324">
    <property type="entry name" value="RNA_pol_sigma_r3/r4-like"/>
</dbReference>
<dbReference type="Proteomes" id="UP001580928">
    <property type="component" value="Unassembled WGS sequence"/>
</dbReference>
<evidence type="ECO:0000256" key="1">
    <source>
        <dbReference type="ARBA" id="ARBA00010641"/>
    </source>
</evidence>
<evidence type="ECO:0000256" key="2">
    <source>
        <dbReference type="ARBA" id="ARBA00023015"/>
    </source>
</evidence>
<dbReference type="InterPro" id="IPR036388">
    <property type="entry name" value="WH-like_DNA-bd_sf"/>
</dbReference>
<dbReference type="Gene3D" id="1.10.10.10">
    <property type="entry name" value="Winged helix-like DNA-binding domain superfamily/Winged helix DNA-binding domain"/>
    <property type="match status" value="1"/>
</dbReference>
<accession>A0ABV5CE07</accession>
<dbReference type="SUPFAM" id="SSF88659">
    <property type="entry name" value="Sigma3 and sigma4 domains of RNA polymerase sigma factors"/>
    <property type="match status" value="1"/>
</dbReference>
<evidence type="ECO:0000313" key="8">
    <source>
        <dbReference type="EMBL" id="MFB5945790.1"/>
    </source>
</evidence>
<keyword evidence="3" id="KW-0731">Sigma factor</keyword>
<dbReference type="Gene3D" id="1.10.1740.10">
    <property type="match status" value="1"/>
</dbReference>